<keyword evidence="3" id="KW-1185">Reference proteome</keyword>
<dbReference type="OrthoDB" id="2119228at2759"/>
<feature type="signal peptide" evidence="1">
    <location>
        <begin position="1"/>
        <end position="20"/>
    </location>
</feature>
<dbReference type="Proteomes" id="UP001150266">
    <property type="component" value="Unassembled WGS sequence"/>
</dbReference>
<comment type="caution">
    <text evidence="2">The sequence shown here is derived from an EMBL/GenBank/DDBJ whole genome shotgun (WGS) entry which is preliminary data.</text>
</comment>
<keyword evidence="1" id="KW-0732">Signal</keyword>
<dbReference type="EMBL" id="JAOTPV010000003">
    <property type="protein sequence ID" value="KAJ4485300.1"/>
    <property type="molecule type" value="Genomic_DNA"/>
</dbReference>
<sequence length="290" mass="31659">MAIISGFLFFLYVFAQLVAGAPIRMGLLMPGSTIADDDLNISALDNYPHPDSAPVLSSMDDWAIFRSPNGRSDFSSIAPTLEFFPTDYDLGRTDLAQIPGMNVDVLPTEQMDLVIRSPDDLVVHPRDVAALDKASKGLDAAGEITNKIAKAADAIPEVGEIIGTAIQVVSYVMKAIAKLLDGVKEAEIESARQRGEFTKKVTDDALKKHPGWLIVTVHPKHTTFFQGHEHADWAHDTTFITTKVGIFKFHVYSARAGIFINDGDGGYQNWAYSAPADKLQSYGDQGHRLV</sequence>
<name>A0A9W9AL44_9AGAR</name>
<evidence type="ECO:0000256" key="1">
    <source>
        <dbReference type="SAM" id="SignalP"/>
    </source>
</evidence>
<evidence type="ECO:0000313" key="3">
    <source>
        <dbReference type="Proteomes" id="UP001150266"/>
    </source>
</evidence>
<protein>
    <submittedName>
        <fullName evidence="2">Uncharacterized protein</fullName>
    </submittedName>
</protein>
<feature type="chain" id="PRO_5040738801" evidence="1">
    <location>
        <begin position="21"/>
        <end position="290"/>
    </location>
</feature>
<dbReference type="AlphaFoldDB" id="A0A9W9AL44"/>
<organism evidence="2 3">
    <name type="scientific">Lentinula aciculospora</name>
    <dbReference type="NCBI Taxonomy" id="153920"/>
    <lineage>
        <taxon>Eukaryota</taxon>
        <taxon>Fungi</taxon>
        <taxon>Dikarya</taxon>
        <taxon>Basidiomycota</taxon>
        <taxon>Agaricomycotina</taxon>
        <taxon>Agaricomycetes</taxon>
        <taxon>Agaricomycetidae</taxon>
        <taxon>Agaricales</taxon>
        <taxon>Marasmiineae</taxon>
        <taxon>Omphalotaceae</taxon>
        <taxon>Lentinula</taxon>
    </lineage>
</organism>
<reference evidence="2" key="1">
    <citation type="submission" date="2022-08" db="EMBL/GenBank/DDBJ databases">
        <title>A Global Phylogenomic Analysis of the Shiitake Genus Lentinula.</title>
        <authorList>
            <consortium name="DOE Joint Genome Institute"/>
            <person name="Sierra-Patev S."/>
            <person name="Min B."/>
            <person name="Naranjo-Ortiz M."/>
            <person name="Looney B."/>
            <person name="Konkel Z."/>
            <person name="Slot J.C."/>
            <person name="Sakamoto Y."/>
            <person name="Steenwyk J.L."/>
            <person name="Rokas A."/>
            <person name="Carro J."/>
            <person name="Camarero S."/>
            <person name="Ferreira P."/>
            <person name="Molpeceres G."/>
            <person name="Ruiz-Duenas F.J."/>
            <person name="Serrano A."/>
            <person name="Henrissat B."/>
            <person name="Drula E."/>
            <person name="Hughes K.W."/>
            <person name="Mata J.L."/>
            <person name="Ishikawa N.K."/>
            <person name="Vargas-Isla R."/>
            <person name="Ushijima S."/>
            <person name="Smith C.A."/>
            <person name="Ahrendt S."/>
            <person name="Andreopoulos W."/>
            <person name="He G."/>
            <person name="Labutti K."/>
            <person name="Lipzen A."/>
            <person name="Ng V."/>
            <person name="Riley R."/>
            <person name="Sandor L."/>
            <person name="Barry K."/>
            <person name="Martinez A.T."/>
            <person name="Xiao Y."/>
            <person name="Gibbons J.G."/>
            <person name="Terashima K."/>
            <person name="Grigoriev I.V."/>
            <person name="Hibbett D.S."/>
        </authorList>
    </citation>
    <scope>NUCLEOTIDE SEQUENCE</scope>
    <source>
        <strain evidence="2">JLM2183</strain>
    </source>
</reference>
<proteinExistence type="predicted"/>
<accession>A0A9W9AL44</accession>
<gene>
    <name evidence="2" type="ORF">J3R30DRAFT_3438647</name>
</gene>
<evidence type="ECO:0000313" key="2">
    <source>
        <dbReference type="EMBL" id="KAJ4485300.1"/>
    </source>
</evidence>